<name>A0A0B7BXN7_9EUPU</name>
<gene>
    <name evidence="2" type="primary">ORF214788</name>
</gene>
<organism evidence="2">
    <name type="scientific">Arion vulgaris</name>
    <dbReference type="NCBI Taxonomy" id="1028688"/>
    <lineage>
        <taxon>Eukaryota</taxon>
        <taxon>Metazoa</taxon>
        <taxon>Spiralia</taxon>
        <taxon>Lophotrochozoa</taxon>
        <taxon>Mollusca</taxon>
        <taxon>Gastropoda</taxon>
        <taxon>Heterobranchia</taxon>
        <taxon>Euthyneura</taxon>
        <taxon>Panpulmonata</taxon>
        <taxon>Eupulmonata</taxon>
        <taxon>Stylommatophora</taxon>
        <taxon>Helicina</taxon>
        <taxon>Arionoidea</taxon>
        <taxon>Arionidae</taxon>
        <taxon>Arion</taxon>
    </lineage>
</organism>
<evidence type="ECO:0000313" key="2">
    <source>
        <dbReference type="EMBL" id="CEK97141.1"/>
    </source>
</evidence>
<feature type="compositionally biased region" description="Basic residues" evidence="1">
    <location>
        <begin position="1"/>
        <end position="18"/>
    </location>
</feature>
<sequence length="58" mass="6803">MCHKKKQRENRSRFKRMQKSISRGRSSTDDMAVTKSIFQKNKPLSKKTQQLLLSPLPV</sequence>
<proteinExistence type="predicted"/>
<feature type="non-terminal residue" evidence="2">
    <location>
        <position position="58"/>
    </location>
</feature>
<dbReference type="EMBL" id="HACG01050276">
    <property type="protein sequence ID" value="CEK97141.1"/>
    <property type="molecule type" value="Transcribed_RNA"/>
</dbReference>
<accession>A0A0B7BXN7</accession>
<dbReference type="AlphaFoldDB" id="A0A0B7BXN7"/>
<reference evidence="2" key="1">
    <citation type="submission" date="2014-12" db="EMBL/GenBank/DDBJ databases">
        <title>Insight into the proteome of Arion vulgaris.</title>
        <authorList>
            <person name="Aradska J."/>
            <person name="Bulat T."/>
            <person name="Smidak R."/>
            <person name="Sarate P."/>
            <person name="Gangsoo J."/>
            <person name="Sialana F."/>
            <person name="Bilban M."/>
            <person name="Lubec G."/>
        </authorList>
    </citation>
    <scope>NUCLEOTIDE SEQUENCE</scope>
    <source>
        <tissue evidence="2">Skin</tissue>
    </source>
</reference>
<evidence type="ECO:0000256" key="1">
    <source>
        <dbReference type="SAM" id="MobiDB-lite"/>
    </source>
</evidence>
<protein>
    <submittedName>
        <fullName evidence="2">Uncharacterized protein</fullName>
    </submittedName>
</protein>
<feature type="region of interest" description="Disordered" evidence="1">
    <location>
        <begin position="1"/>
        <end position="32"/>
    </location>
</feature>